<dbReference type="GO" id="GO:0005840">
    <property type="term" value="C:ribosome"/>
    <property type="evidence" value="ECO:0007669"/>
    <property type="project" value="UniProtKB-KW"/>
</dbReference>
<dbReference type="GO" id="GO:0003735">
    <property type="term" value="F:structural constituent of ribosome"/>
    <property type="evidence" value="ECO:0007669"/>
    <property type="project" value="InterPro"/>
</dbReference>
<dbReference type="Gene3D" id="1.20.5.1150">
    <property type="entry name" value="Ribosomal protein S8"/>
    <property type="match status" value="1"/>
</dbReference>
<gene>
    <name evidence="5" type="ORF">US99_C0005G0019</name>
</gene>
<evidence type="ECO:0000256" key="2">
    <source>
        <dbReference type="ARBA" id="ARBA00022980"/>
    </source>
</evidence>
<protein>
    <recommendedName>
        <fullName evidence="4">Small ribosomal subunit protein bS21</fullName>
    </recommendedName>
</protein>
<proteinExistence type="inferred from homology"/>
<evidence type="ECO:0000256" key="4">
    <source>
        <dbReference type="ARBA" id="ARBA00035135"/>
    </source>
</evidence>
<dbReference type="GO" id="GO:1990904">
    <property type="term" value="C:ribonucleoprotein complex"/>
    <property type="evidence" value="ECO:0007669"/>
    <property type="project" value="UniProtKB-KW"/>
</dbReference>
<dbReference type="InterPro" id="IPR038380">
    <property type="entry name" value="Ribosomal_bS21_sf"/>
</dbReference>
<comment type="caution">
    <text evidence="5">The sequence shown here is derived from an EMBL/GenBank/DDBJ whole genome shotgun (WGS) entry which is preliminary data.</text>
</comment>
<dbReference type="InterPro" id="IPR001911">
    <property type="entry name" value="Ribosomal_bS21"/>
</dbReference>
<evidence type="ECO:0000313" key="5">
    <source>
        <dbReference type="EMBL" id="KKQ79027.1"/>
    </source>
</evidence>
<evidence type="ECO:0000256" key="1">
    <source>
        <dbReference type="ARBA" id="ARBA00006640"/>
    </source>
</evidence>
<keyword evidence="3" id="KW-0687">Ribonucleoprotein</keyword>
<accession>A0A0G0KJQ3</accession>
<dbReference type="Pfam" id="PF01165">
    <property type="entry name" value="Ribosomal_S21"/>
    <property type="match status" value="1"/>
</dbReference>
<keyword evidence="2 5" id="KW-0689">Ribosomal protein</keyword>
<name>A0A0G0KJQ3_9BACT</name>
<dbReference type="AlphaFoldDB" id="A0A0G0KJQ3"/>
<evidence type="ECO:0000313" key="6">
    <source>
        <dbReference type="Proteomes" id="UP000034324"/>
    </source>
</evidence>
<dbReference type="NCBIfam" id="TIGR00030">
    <property type="entry name" value="S21p"/>
    <property type="match status" value="1"/>
</dbReference>
<organism evidence="5 6">
    <name type="scientific">Candidatus Daviesbacteria bacterium GW2011_GWF2_38_6</name>
    <dbReference type="NCBI Taxonomy" id="1618432"/>
    <lineage>
        <taxon>Bacteria</taxon>
        <taxon>Candidatus Daviesiibacteriota</taxon>
    </lineage>
</organism>
<sequence>MSIIVKAGPGDSTDSVIRKFQKRVVAEGLVQEIRDRSVYRKPSQLRQEYLAERRRKIMRARRYNG</sequence>
<evidence type="ECO:0000256" key="3">
    <source>
        <dbReference type="ARBA" id="ARBA00023274"/>
    </source>
</evidence>
<reference evidence="5 6" key="1">
    <citation type="journal article" date="2015" name="Nature">
        <title>rRNA introns, odd ribosomes, and small enigmatic genomes across a large radiation of phyla.</title>
        <authorList>
            <person name="Brown C.T."/>
            <person name="Hug L.A."/>
            <person name="Thomas B.C."/>
            <person name="Sharon I."/>
            <person name="Castelle C.J."/>
            <person name="Singh A."/>
            <person name="Wilkins M.J."/>
            <person name="Williams K.H."/>
            <person name="Banfield J.F."/>
        </authorList>
    </citation>
    <scope>NUCLEOTIDE SEQUENCE [LARGE SCALE GENOMIC DNA]</scope>
</reference>
<dbReference type="GO" id="GO:0006412">
    <property type="term" value="P:translation"/>
    <property type="evidence" value="ECO:0007669"/>
    <property type="project" value="InterPro"/>
</dbReference>
<comment type="similarity">
    <text evidence="1">Belongs to the bacterial ribosomal protein bS21 family.</text>
</comment>
<dbReference type="EMBL" id="LBVC01000005">
    <property type="protein sequence ID" value="KKQ79027.1"/>
    <property type="molecule type" value="Genomic_DNA"/>
</dbReference>
<dbReference type="Proteomes" id="UP000034324">
    <property type="component" value="Unassembled WGS sequence"/>
</dbReference>